<evidence type="ECO:0000256" key="2">
    <source>
        <dbReference type="ARBA" id="ARBA00004709"/>
    </source>
</evidence>
<feature type="domain" description="2-C-methyl-D-erythritol 2,4-cyclodiphosphate synthase" evidence="9">
    <location>
        <begin position="5"/>
        <end position="155"/>
    </location>
</feature>
<evidence type="ECO:0000256" key="7">
    <source>
        <dbReference type="HAMAP-Rule" id="MF_00107"/>
    </source>
</evidence>
<dbReference type="eggNOG" id="COG0245">
    <property type="taxonomic scope" value="Bacteria"/>
</dbReference>
<reference evidence="11" key="1">
    <citation type="journal article" date="2010" name="Stand. Genomic Sci.">
        <title>Complete genome sequence of Thermocrinis albus type strain (HI 11/12T).</title>
        <authorList>
            <person name="Wirth R."/>
            <person name="Sikorski J."/>
            <person name="Brambilla E."/>
            <person name="Misra M."/>
            <person name="Lapidus A."/>
            <person name="Copeland A."/>
            <person name="Nolan M."/>
            <person name="Lucas S."/>
            <person name="Chen F."/>
            <person name="Tice H."/>
            <person name="Cheng J.F."/>
            <person name="Han C."/>
            <person name="Detter J.C."/>
            <person name="Tapia R."/>
            <person name="Bruce D."/>
            <person name="Goodwin L."/>
            <person name="Pitluck S."/>
            <person name="Pati A."/>
            <person name="Anderson I."/>
            <person name="Ivanova N."/>
            <person name="Mavromatis K."/>
            <person name="Mikhailova N."/>
            <person name="Chen A."/>
            <person name="Palaniappan K."/>
            <person name="Bilek Y."/>
            <person name="Hader T."/>
            <person name="Land M."/>
            <person name="Hauser L."/>
            <person name="Chang Y.J."/>
            <person name="Jeffries C.D."/>
            <person name="Tindall B.J."/>
            <person name="Rohde M."/>
            <person name="Goker M."/>
            <person name="Bristow J."/>
            <person name="Eisen J.A."/>
            <person name="Markowitz V."/>
            <person name="Hugenholtz P."/>
            <person name="Kyrpides N.C."/>
            <person name="Klenk H.P."/>
        </authorList>
    </citation>
    <scope>NUCLEOTIDE SEQUENCE [LARGE SCALE GENOMIC DNA]</scope>
    <source>
        <strain evidence="11">DSM 14484 / JCM 11386 / HI 11/12</strain>
    </source>
</reference>
<feature type="binding site" evidence="7">
    <location>
        <begin position="60"/>
        <end position="62"/>
    </location>
    <ligand>
        <name>4-CDP-2-C-methyl-D-erythritol 2-phosphate</name>
        <dbReference type="ChEBI" id="CHEBI:57919"/>
    </ligand>
</feature>
<dbReference type="GO" id="GO:0016114">
    <property type="term" value="P:terpenoid biosynthetic process"/>
    <property type="evidence" value="ECO:0007669"/>
    <property type="project" value="InterPro"/>
</dbReference>
<feature type="site" description="Transition state stabilizer" evidence="7">
    <location>
        <position position="38"/>
    </location>
</feature>
<dbReference type="EC" id="4.6.1.12" evidence="3 7"/>
<dbReference type="InterPro" id="IPR036571">
    <property type="entry name" value="MECDP_synthase_sf"/>
</dbReference>
<comment type="similarity">
    <text evidence="7 8">Belongs to the IspF family.</text>
</comment>
<gene>
    <name evidence="7" type="primary">ispF</name>
    <name evidence="10" type="ordered locus">Thal_1013</name>
</gene>
<dbReference type="InterPro" id="IPR020555">
    <property type="entry name" value="MECDP_synthase_CS"/>
</dbReference>
<dbReference type="AlphaFoldDB" id="D3SLL5"/>
<comment type="function">
    <text evidence="7">Involved in the biosynthesis of isopentenyl diphosphate (IPP) and dimethylallyl diphosphate (DMAPP), two major building blocks of isoprenoid compounds. Catalyzes the conversion of 4-diphosphocytidyl-2-C-methyl-D-erythritol 2-phosphate (CDP-ME2P) to 2-C-methyl-D-erythritol 2,4-cyclodiphosphate (ME-CPP) with a corresponding release of cytidine 5-monophosphate (CMP).</text>
</comment>
<keyword evidence="4 7" id="KW-0479">Metal-binding</keyword>
<feature type="binding site" evidence="7">
    <location>
        <position position="46"/>
    </location>
    <ligand>
        <name>a divalent metal cation</name>
        <dbReference type="ChEBI" id="CHEBI:60240"/>
    </ligand>
</feature>
<feature type="binding site" evidence="7">
    <location>
        <position position="12"/>
    </location>
    <ligand>
        <name>a divalent metal cation</name>
        <dbReference type="ChEBI" id="CHEBI:60240"/>
    </ligand>
</feature>
<dbReference type="KEGG" id="tal:Thal_1013"/>
<evidence type="ECO:0000313" key="10">
    <source>
        <dbReference type="EMBL" id="ADC89645.1"/>
    </source>
</evidence>
<dbReference type="RefSeq" id="WP_012992051.1">
    <property type="nucleotide sequence ID" value="NC_013894.1"/>
</dbReference>
<evidence type="ECO:0000256" key="6">
    <source>
        <dbReference type="ARBA" id="ARBA00023239"/>
    </source>
</evidence>
<dbReference type="NCBIfam" id="TIGR00151">
    <property type="entry name" value="ispF"/>
    <property type="match status" value="1"/>
</dbReference>
<name>D3SLL5_THEAH</name>
<dbReference type="EMBL" id="CP001931">
    <property type="protein sequence ID" value="ADC89645.1"/>
    <property type="molecule type" value="Genomic_DNA"/>
</dbReference>
<dbReference type="Gene3D" id="3.30.1330.50">
    <property type="entry name" value="2-C-methyl-D-erythritol 2,4-cyclodiphosphate synthase"/>
    <property type="match status" value="1"/>
</dbReference>
<sequence length="158" mass="17538">MIEDIRIGLGFDGHRLEEGLELKLGGVKIDYPKGLKGHSDGDVLLHALTDALLSACKEPDIGQLFPDTDPMWKGADSRVFLMEALKRVKEKGYMIMNVDCTVVADEPRIAPYRKLIEENIAQLMELDPCRVSVKGKTREGFCKDDSVACFCVVLLVKA</sequence>
<feature type="site" description="Transition state stabilizer" evidence="7">
    <location>
        <position position="137"/>
    </location>
</feature>
<comment type="subunit">
    <text evidence="7">Homotrimer.</text>
</comment>
<evidence type="ECO:0000256" key="8">
    <source>
        <dbReference type="RuleBase" id="RU004395"/>
    </source>
</evidence>
<dbReference type="PANTHER" id="PTHR43181">
    <property type="entry name" value="2-C-METHYL-D-ERYTHRITOL 2,4-CYCLODIPHOSPHATE SYNTHASE, CHLOROPLASTIC"/>
    <property type="match status" value="1"/>
</dbReference>
<feature type="binding site" evidence="7">
    <location>
        <begin position="38"/>
        <end position="39"/>
    </location>
    <ligand>
        <name>4-CDP-2-C-methyl-D-erythritol 2-phosphate</name>
        <dbReference type="ChEBI" id="CHEBI:57919"/>
    </ligand>
</feature>
<dbReference type="HOGENOM" id="CLU_084630_2_0_0"/>
<evidence type="ECO:0000313" key="11">
    <source>
        <dbReference type="Proteomes" id="UP000002043"/>
    </source>
</evidence>
<dbReference type="GO" id="GO:0008685">
    <property type="term" value="F:2-C-methyl-D-erythritol 2,4-cyclodiphosphate synthase activity"/>
    <property type="evidence" value="ECO:0007669"/>
    <property type="project" value="UniProtKB-UniRule"/>
</dbReference>
<dbReference type="FunFam" id="3.30.1330.50:FF:000003">
    <property type="entry name" value="2-C-methyl-D-erythritol 2,4-cyclodiphosphate synthase"/>
    <property type="match status" value="1"/>
</dbReference>
<dbReference type="GO" id="GO:0046872">
    <property type="term" value="F:metal ion binding"/>
    <property type="evidence" value="ECO:0007669"/>
    <property type="project" value="UniProtKB-KW"/>
</dbReference>
<dbReference type="SUPFAM" id="SSF69765">
    <property type="entry name" value="IpsF-like"/>
    <property type="match status" value="1"/>
</dbReference>
<evidence type="ECO:0000256" key="3">
    <source>
        <dbReference type="ARBA" id="ARBA00012579"/>
    </source>
</evidence>
<dbReference type="GO" id="GO:0019288">
    <property type="term" value="P:isopentenyl diphosphate biosynthetic process, methylerythritol 4-phosphate pathway"/>
    <property type="evidence" value="ECO:0007669"/>
    <property type="project" value="UniProtKB-UniRule"/>
</dbReference>
<keyword evidence="11" id="KW-1185">Reference proteome</keyword>
<comment type="cofactor">
    <cofactor evidence="7">
        <name>a divalent metal cation</name>
        <dbReference type="ChEBI" id="CHEBI:60240"/>
    </cofactor>
    <text evidence="7">Binds 1 divalent metal cation per subunit.</text>
</comment>
<dbReference type="HAMAP" id="MF_00107">
    <property type="entry name" value="IspF"/>
    <property type="match status" value="1"/>
</dbReference>
<keyword evidence="6 7" id="KW-0456">Lyase</keyword>
<evidence type="ECO:0000259" key="9">
    <source>
        <dbReference type="Pfam" id="PF02542"/>
    </source>
</evidence>
<keyword evidence="5 7" id="KW-0414">Isoprene biosynthesis</keyword>
<dbReference type="InterPro" id="IPR003526">
    <property type="entry name" value="MECDP_synthase"/>
</dbReference>
<dbReference type="STRING" id="638303.Thal_1013"/>
<dbReference type="PANTHER" id="PTHR43181:SF1">
    <property type="entry name" value="2-C-METHYL-D-ERYTHRITOL 2,4-CYCLODIPHOSPHATE SYNTHASE, CHLOROPLASTIC"/>
    <property type="match status" value="1"/>
</dbReference>
<feature type="binding site" evidence="7">
    <location>
        <begin position="12"/>
        <end position="14"/>
    </location>
    <ligand>
        <name>4-CDP-2-C-methyl-D-erythritol 2-phosphate</name>
        <dbReference type="ChEBI" id="CHEBI:57919"/>
    </ligand>
</feature>
<dbReference type="Pfam" id="PF02542">
    <property type="entry name" value="YgbB"/>
    <property type="match status" value="1"/>
</dbReference>
<accession>D3SLL5</accession>
<dbReference type="CDD" id="cd00554">
    <property type="entry name" value="MECDP_synthase"/>
    <property type="match status" value="1"/>
</dbReference>
<evidence type="ECO:0000256" key="1">
    <source>
        <dbReference type="ARBA" id="ARBA00000200"/>
    </source>
</evidence>
<feature type="binding site" evidence="7">
    <location>
        <position position="14"/>
    </location>
    <ligand>
        <name>a divalent metal cation</name>
        <dbReference type="ChEBI" id="CHEBI:60240"/>
    </ligand>
</feature>
<organism evidence="10 11">
    <name type="scientific">Thermocrinis albus (strain DSM 14484 / JCM 11386 / HI 11/12)</name>
    <dbReference type="NCBI Taxonomy" id="638303"/>
    <lineage>
        <taxon>Bacteria</taxon>
        <taxon>Pseudomonadati</taxon>
        <taxon>Aquificota</taxon>
        <taxon>Aquificia</taxon>
        <taxon>Aquificales</taxon>
        <taxon>Aquificaceae</taxon>
        <taxon>Thermocrinis</taxon>
    </lineage>
</organism>
<evidence type="ECO:0000256" key="4">
    <source>
        <dbReference type="ARBA" id="ARBA00022723"/>
    </source>
</evidence>
<evidence type="ECO:0000256" key="5">
    <source>
        <dbReference type="ARBA" id="ARBA00023229"/>
    </source>
</evidence>
<comment type="caution">
    <text evidence="7">Lacks conserved residue(s) required for the propagation of feature annotation.</text>
</comment>
<dbReference type="PROSITE" id="PS01350">
    <property type="entry name" value="ISPF"/>
    <property type="match status" value="1"/>
</dbReference>
<feature type="binding site" evidence="7">
    <location>
        <begin position="65"/>
        <end position="69"/>
    </location>
    <ligand>
        <name>4-CDP-2-C-methyl-D-erythritol 2-phosphate</name>
        <dbReference type="ChEBI" id="CHEBI:57919"/>
    </ligand>
</feature>
<proteinExistence type="inferred from homology"/>
<comment type="pathway">
    <text evidence="2 7">Isoprenoid biosynthesis; isopentenyl diphosphate biosynthesis via DXP pathway; isopentenyl diphosphate from 1-deoxy-D-xylulose 5-phosphate: step 4/6.</text>
</comment>
<dbReference type="UniPathway" id="UPA00056">
    <property type="reaction ID" value="UER00095"/>
</dbReference>
<dbReference type="Proteomes" id="UP000002043">
    <property type="component" value="Chromosome"/>
</dbReference>
<comment type="catalytic activity">
    <reaction evidence="1 7 8">
        <text>4-CDP-2-C-methyl-D-erythritol 2-phosphate = 2-C-methyl-D-erythritol 2,4-cyclic diphosphate + CMP</text>
        <dbReference type="Rhea" id="RHEA:23864"/>
        <dbReference type="ChEBI" id="CHEBI:57919"/>
        <dbReference type="ChEBI" id="CHEBI:58483"/>
        <dbReference type="ChEBI" id="CHEBI:60377"/>
        <dbReference type="EC" id="4.6.1.12"/>
    </reaction>
</comment>
<protein>
    <recommendedName>
        <fullName evidence="3 7">2-C-methyl-D-erythritol 2,4-cyclodiphosphate synthase</fullName>
        <shortName evidence="7">MECDP-synthase</shortName>
        <shortName evidence="7">MECPP-synthase</shortName>
        <shortName evidence="7">MECPS</shortName>
        <ecNumber evidence="3 7">4.6.1.12</ecNumber>
    </recommendedName>
</protein>
<dbReference type="OrthoDB" id="9806837at2"/>